<proteinExistence type="predicted"/>
<name>A0A6C0LBF9_9ZZZZ</name>
<sequence length="88" mass="10011">MEKVFILSIIVTCIFVIIKVLEMKYVDKEWKPLKTIIRDAVIILVSSIVGSFLYFHMDGSLTDFLNVVTDNKSFNMSATQIFTDAPGF</sequence>
<dbReference type="AlphaFoldDB" id="A0A6C0LBF9"/>
<feature type="transmembrane region" description="Helical" evidence="1">
    <location>
        <begin position="35"/>
        <end position="55"/>
    </location>
</feature>
<keyword evidence="1" id="KW-0472">Membrane</keyword>
<evidence type="ECO:0000313" key="2">
    <source>
        <dbReference type="EMBL" id="QHU26964.1"/>
    </source>
</evidence>
<protein>
    <submittedName>
        <fullName evidence="2">Uncharacterized protein</fullName>
    </submittedName>
</protein>
<feature type="transmembrane region" description="Helical" evidence="1">
    <location>
        <begin position="6"/>
        <end position="23"/>
    </location>
</feature>
<organism evidence="2">
    <name type="scientific">viral metagenome</name>
    <dbReference type="NCBI Taxonomy" id="1070528"/>
    <lineage>
        <taxon>unclassified sequences</taxon>
        <taxon>metagenomes</taxon>
        <taxon>organismal metagenomes</taxon>
    </lineage>
</organism>
<keyword evidence="1" id="KW-1133">Transmembrane helix</keyword>
<dbReference type="EMBL" id="MN740446">
    <property type="protein sequence ID" value="QHU26964.1"/>
    <property type="molecule type" value="Genomic_DNA"/>
</dbReference>
<reference evidence="2" key="1">
    <citation type="journal article" date="2020" name="Nature">
        <title>Giant virus diversity and host interactions through global metagenomics.</title>
        <authorList>
            <person name="Schulz F."/>
            <person name="Roux S."/>
            <person name="Paez-Espino D."/>
            <person name="Jungbluth S."/>
            <person name="Walsh D.A."/>
            <person name="Denef V.J."/>
            <person name="McMahon K.D."/>
            <person name="Konstantinidis K.T."/>
            <person name="Eloe-Fadrosh E.A."/>
            <person name="Kyrpides N.C."/>
            <person name="Woyke T."/>
        </authorList>
    </citation>
    <scope>NUCLEOTIDE SEQUENCE</scope>
    <source>
        <strain evidence="2">GVMAG-M-3300027759-42</strain>
    </source>
</reference>
<evidence type="ECO:0000256" key="1">
    <source>
        <dbReference type="SAM" id="Phobius"/>
    </source>
</evidence>
<accession>A0A6C0LBF9</accession>
<keyword evidence="1" id="KW-0812">Transmembrane</keyword>